<dbReference type="GO" id="GO:0005545">
    <property type="term" value="F:1-phosphatidylinositol binding"/>
    <property type="evidence" value="ECO:0007669"/>
    <property type="project" value="InterPro"/>
</dbReference>
<dbReference type="Gene3D" id="1.25.40.90">
    <property type="match status" value="1"/>
</dbReference>
<dbReference type="GO" id="GO:0005905">
    <property type="term" value="C:clathrin-coated pit"/>
    <property type="evidence" value="ECO:0007669"/>
    <property type="project" value="UniProtKB-SubCell"/>
</dbReference>
<organism evidence="10 11">
    <name type="scientific">Ziziphus jujuba</name>
    <name type="common">Chinese jujube</name>
    <name type="synonym">Ziziphus sativa</name>
    <dbReference type="NCBI Taxonomy" id="326968"/>
    <lineage>
        <taxon>Eukaryota</taxon>
        <taxon>Viridiplantae</taxon>
        <taxon>Streptophyta</taxon>
        <taxon>Embryophyta</taxon>
        <taxon>Tracheophyta</taxon>
        <taxon>Spermatophyta</taxon>
        <taxon>Magnoliopsida</taxon>
        <taxon>eudicotyledons</taxon>
        <taxon>Gunneridae</taxon>
        <taxon>Pentapetalae</taxon>
        <taxon>rosids</taxon>
        <taxon>fabids</taxon>
        <taxon>Rosales</taxon>
        <taxon>Rhamnaceae</taxon>
        <taxon>Paliureae</taxon>
        <taxon>Ziziphus</taxon>
    </lineage>
</organism>
<reference evidence="11" key="1">
    <citation type="submission" date="2025-08" db="UniProtKB">
        <authorList>
            <consortium name="RefSeq"/>
        </authorList>
    </citation>
    <scope>IDENTIFICATION</scope>
    <source>
        <tissue evidence="11">Seedling</tissue>
    </source>
</reference>
<dbReference type="GeneID" id="107409537"/>
<dbReference type="InterPro" id="IPR048050">
    <property type="entry name" value="ANTH_N_plant"/>
</dbReference>
<dbReference type="GO" id="GO:0005794">
    <property type="term" value="C:Golgi apparatus"/>
    <property type="evidence" value="ECO:0007669"/>
    <property type="project" value="UniProtKB-SubCell"/>
</dbReference>
<evidence type="ECO:0000256" key="5">
    <source>
        <dbReference type="ARBA" id="ARBA00023034"/>
    </source>
</evidence>
<keyword evidence="7" id="KW-0168">Coated pit</keyword>
<dbReference type="GO" id="GO:0072583">
    <property type="term" value="P:clathrin-dependent endocytosis"/>
    <property type="evidence" value="ECO:0007669"/>
    <property type="project" value="InterPro"/>
</dbReference>
<dbReference type="GO" id="GO:0030136">
    <property type="term" value="C:clathrin-coated vesicle"/>
    <property type="evidence" value="ECO:0007669"/>
    <property type="project" value="UniProtKB-SubCell"/>
</dbReference>
<keyword evidence="8" id="KW-0968">Cytoplasmic vesicle</keyword>
<evidence type="ECO:0000259" key="9">
    <source>
        <dbReference type="PROSITE" id="PS50942"/>
    </source>
</evidence>
<evidence type="ECO:0000256" key="3">
    <source>
        <dbReference type="ARBA" id="ARBA00004600"/>
    </source>
</evidence>
<feature type="domain" description="ENTH" evidence="9">
    <location>
        <begin position="25"/>
        <end position="156"/>
    </location>
</feature>
<evidence type="ECO:0000256" key="4">
    <source>
        <dbReference type="ARBA" id="ARBA00022583"/>
    </source>
</evidence>
<dbReference type="Gene3D" id="1.20.58.150">
    <property type="entry name" value="ANTH domain"/>
    <property type="match status" value="1"/>
</dbReference>
<evidence type="ECO:0000256" key="7">
    <source>
        <dbReference type="ARBA" id="ARBA00023176"/>
    </source>
</evidence>
<dbReference type="GO" id="GO:0032050">
    <property type="term" value="F:clathrin heavy chain binding"/>
    <property type="evidence" value="ECO:0007669"/>
    <property type="project" value="TreeGrafter"/>
</dbReference>
<dbReference type="GO" id="GO:0000149">
    <property type="term" value="F:SNARE binding"/>
    <property type="evidence" value="ECO:0007669"/>
    <property type="project" value="TreeGrafter"/>
</dbReference>
<dbReference type="SUPFAM" id="SSF89009">
    <property type="entry name" value="GAT-like domain"/>
    <property type="match status" value="1"/>
</dbReference>
<comment type="subcellular location">
    <subcellularLocation>
        <location evidence="1">Cytoplasmic vesicle</location>
        <location evidence="1">Clathrin-coated vesicle</location>
    </subcellularLocation>
    <subcellularLocation>
        <location evidence="2">Golgi apparatus</location>
    </subcellularLocation>
    <subcellularLocation>
        <location evidence="3">Membrane</location>
        <location evidence="3">Clathrin-coated pit</location>
    </subcellularLocation>
</comment>
<dbReference type="FunCoup" id="A0A6P3ZC83">
    <property type="interactions" value="49"/>
</dbReference>
<dbReference type="InterPro" id="IPR008942">
    <property type="entry name" value="ENTH_VHS"/>
</dbReference>
<dbReference type="PANTHER" id="PTHR22951:SF19">
    <property type="entry name" value="OS08G0467300 PROTEIN"/>
    <property type="match status" value="1"/>
</dbReference>
<dbReference type="CDD" id="cd16987">
    <property type="entry name" value="ANTH_N_AP180_plant"/>
    <property type="match status" value="1"/>
</dbReference>
<evidence type="ECO:0000313" key="11">
    <source>
        <dbReference type="RefSeq" id="XP_015872454.3"/>
    </source>
</evidence>
<dbReference type="InterPro" id="IPR013809">
    <property type="entry name" value="ENTH"/>
</dbReference>
<proteinExistence type="predicted"/>
<evidence type="ECO:0000256" key="1">
    <source>
        <dbReference type="ARBA" id="ARBA00004132"/>
    </source>
</evidence>
<gene>
    <name evidence="11" type="primary">LOC107409537</name>
</gene>
<dbReference type="InterPro" id="IPR011417">
    <property type="entry name" value="ANTH_dom"/>
</dbReference>
<dbReference type="InParanoid" id="A0A6P3ZC83"/>
<keyword evidence="5" id="KW-0333">Golgi apparatus</keyword>
<dbReference type="AlphaFoldDB" id="A0A6P3ZC83"/>
<dbReference type="Proteomes" id="UP001652623">
    <property type="component" value="Chromosome 12"/>
</dbReference>
<dbReference type="InterPro" id="IPR045192">
    <property type="entry name" value="AP180-like"/>
</dbReference>
<protein>
    <submittedName>
        <fullName evidence="11">Clathrin assembly protein At1g25240</fullName>
    </submittedName>
</protein>
<dbReference type="Pfam" id="PF07651">
    <property type="entry name" value="ANTH"/>
    <property type="match status" value="1"/>
</dbReference>
<dbReference type="RefSeq" id="XP_015872454.3">
    <property type="nucleotide sequence ID" value="XM_016016968.4"/>
</dbReference>
<dbReference type="GO" id="GO:0006900">
    <property type="term" value="P:vesicle budding from membrane"/>
    <property type="evidence" value="ECO:0007669"/>
    <property type="project" value="TreeGrafter"/>
</dbReference>
<evidence type="ECO:0000313" key="10">
    <source>
        <dbReference type="Proteomes" id="UP001652623"/>
    </source>
</evidence>
<name>A0A6P3ZC83_ZIZJJ</name>
<keyword evidence="4" id="KW-0254">Endocytosis</keyword>
<accession>A0A6P3ZC83</accession>
<evidence type="ECO:0000256" key="8">
    <source>
        <dbReference type="ARBA" id="ARBA00023329"/>
    </source>
</evidence>
<evidence type="ECO:0000256" key="2">
    <source>
        <dbReference type="ARBA" id="ARBA00004555"/>
    </source>
</evidence>
<dbReference type="GO" id="GO:0048268">
    <property type="term" value="P:clathrin coat assembly"/>
    <property type="evidence" value="ECO:0007669"/>
    <property type="project" value="InterPro"/>
</dbReference>
<dbReference type="GO" id="GO:0005546">
    <property type="term" value="F:phosphatidylinositol-4,5-bisphosphate binding"/>
    <property type="evidence" value="ECO:0007669"/>
    <property type="project" value="TreeGrafter"/>
</dbReference>
<keyword evidence="6" id="KW-0472">Membrane</keyword>
<dbReference type="SUPFAM" id="SSF48464">
    <property type="entry name" value="ENTH/VHS domain"/>
    <property type="match status" value="1"/>
</dbReference>
<dbReference type="PROSITE" id="PS50942">
    <property type="entry name" value="ENTH"/>
    <property type="match status" value="1"/>
</dbReference>
<dbReference type="KEGG" id="zju:107409537"/>
<keyword evidence="10" id="KW-1185">Reference proteome</keyword>
<dbReference type="InterPro" id="IPR014712">
    <property type="entry name" value="ANTH_dom_sf"/>
</dbReference>
<dbReference type="PANTHER" id="PTHR22951">
    <property type="entry name" value="CLATHRIN ASSEMBLY PROTEIN"/>
    <property type="match status" value="1"/>
</dbReference>
<evidence type="ECO:0000256" key="6">
    <source>
        <dbReference type="ARBA" id="ARBA00023136"/>
    </source>
</evidence>
<sequence>MKLWKKIAGAIKDKNSVWVSSISQKTSYRNPDLEATVIKATSHDESFVDFKNFQRVYLWLRTSPLHLKPLVWSLSTRMEKTRSWVVALKGLMLMHGVFCCNLPNAKLIGRLPFDLSTFSDGHSKPSKTGGFNAFVRAYFVYLDQKSAFISSDSRRKKGIKKGDDREALIDELKKLMKLQAFLDSLIQIKPEDPKNMRINLIKEAMTCILTEISQVYTTICRGIDQDLLRIHSSPPSRNKEEASMALEILQKAKAQGEKLSLYFVFCTDFGVIKESECPKIEQIRDEDIREVEKIVNGNCNDKELMLLEEGYEILDDIKDMAIVVRPISNFGTERVMTTIITDKWEVFDDHDEDGVSMNNGANSKDPFAASYAPENKQLHHFPDLISF</sequence>